<proteinExistence type="predicted"/>
<protein>
    <submittedName>
        <fullName evidence="2">Uncharacterized protein</fullName>
    </submittedName>
</protein>
<feature type="compositionally biased region" description="Low complexity" evidence="1">
    <location>
        <begin position="358"/>
        <end position="368"/>
    </location>
</feature>
<name>A0ABN9TG15_9DINO</name>
<comment type="caution">
    <text evidence="2">The sequence shown here is derived from an EMBL/GenBank/DDBJ whole genome shotgun (WGS) entry which is preliminary data.</text>
</comment>
<organism evidence="2 3">
    <name type="scientific">Prorocentrum cordatum</name>
    <dbReference type="NCBI Taxonomy" id="2364126"/>
    <lineage>
        <taxon>Eukaryota</taxon>
        <taxon>Sar</taxon>
        <taxon>Alveolata</taxon>
        <taxon>Dinophyceae</taxon>
        <taxon>Prorocentrales</taxon>
        <taxon>Prorocentraceae</taxon>
        <taxon>Prorocentrum</taxon>
    </lineage>
</organism>
<evidence type="ECO:0000313" key="3">
    <source>
        <dbReference type="Proteomes" id="UP001189429"/>
    </source>
</evidence>
<feature type="region of interest" description="Disordered" evidence="1">
    <location>
        <begin position="246"/>
        <end position="270"/>
    </location>
</feature>
<evidence type="ECO:0000256" key="1">
    <source>
        <dbReference type="SAM" id="MobiDB-lite"/>
    </source>
</evidence>
<sequence>MSEAADVDGSALVTGGIEPRGLDVSKAPLKGAMDADGAREFSFGDEEPHFTSRSERFLKRLGAAADSEAEPDHKAQRCAVAKPKTRAAAAAAKNCPVLTRGECIVGDKKYCRIHHRIYECSRTRSLKGVDDTHESTEAEESRSFKKIFGHKGKKGCKTYEGEVELASQVLEDVRAKHPDMGDVGSGRSTKARGSDIALTTYVNRRGAERSTTYSSARPKWDFEIFSTQLKALRQWSTAKIKQEWAQLEQDTPEDQKDNRGPPEAPLRLPVPSWMVGADQSKQETKNFHAQEMVTAKPKGTAMAKSDLDTAVKDCTKGFAVVAAASSASALLAPSAKAVNATDDAGKAAADIMISHAPTAASSPSAAGSKDPKDPNYPKETSPKDPGSSAKKQKFDVGVTRLKTAEAKQRALQLESDKLKKSMTLASKAHKEGIDSGEKEKNLLLERFLIGAMVLGKDITIEVESIASAQDIDINANFKKALEGYKAAQAGGQLPDHLNSDAVAYRDYKLKETVARAELLHIDKKEELFCMIRAESLEAEAKVDQFKMQLGQLRDCIMDATKLAKKSASTASQAAAQREREAKAKKLEGQRAAASAAASALKKQITAMRTGGELPAVKSFDGAPKFEEALSGDSAAVLDEPFKVSAGGAWADAFKDSALASSADKFLEKFPAMAEKRGGQANAPMTAVHGASVVEPLMSSITPKRMHADVSELPVVASSTDKLWCFGYLATFVGMDFETGLFSSARYYVTGGNVKLIFIKGVDLLSHLGYMKDVDIKSRASTMLLALEQDDAKALIEKGMHVLTTTAASGDLVVAPPGYFACAAASGSNVIGAKKAPLLQRDSAKNDLEVFRGRGDFKDEVLQASVDILVAGSNS</sequence>
<dbReference type="EMBL" id="CAUYUJ010014668">
    <property type="protein sequence ID" value="CAK0844487.1"/>
    <property type="molecule type" value="Genomic_DNA"/>
</dbReference>
<feature type="compositionally biased region" description="Basic and acidic residues" evidence="1">
    <location>
        <begin position="369"/>
        <end position="382"/>
    </location>
</feature>
<dbReference type="Proteomes" id="UP001189429">
    <property type="component" value="Unassembled WGS sequence"/>
</dbReference>
<gene>
    <name evidence="2" type="ORF">PCOR1329_LOCUS38565</name>
</gene>
<accession>A0ABN9TG15</accession>
<reference evidence="2" key="1">
    <citation type="submission" date="2023-10" db="EMBL/GenBank/DDBJ databases">
        <authorList>
            <person name="Chen Y."/>
            <person name="Shah S."/>
            <person name="Dougan E. K."/>
            <person name="Thang M."/>
            <person name="Chan C."/>
        </authorList>
    </citation>
    <scope>NUCLEOTIDE SEQUENCE [LARGE SCALE GENOMIC DNA]</scope>
</reference>
<feature type="region of interest" description="Disordered" evidence="1">
    <location>
        <begin position="358"/>
        <end position="395"/>
    </location>
</feature>
<keyword evidence="3" id="KW-1185">Reference proteome</keyword>
<evidence type="ECO:0000313" key="2">
    <source>
        <dbReference type="EMBL" id="CAK0844487.1"/>
    </source>
</evidence>